<keyword evidence="6" id="KW-0631">Potassium channel</keyword>
<gene>
    <name evidence="14" type="ORF">NC998_24140</name>
</gene>
<evidence type="ECO:0000256" key="9">
    <source>
        <dbReference type="ARBA" id="ARBA00023065"/>
    </source>
</evidence>
<evidence type="ECO:0000313" key="15">
    <source>
        <dbReference type="Proteomes" id="UP001464891"/>
    </source>
</evidence>
<evidence type="ECO:0000256" key="12">
    <source>
        <dbReference type="ARBA" id="ARBA00034430"/>
    </source>
</evidence>
<evidence type="ECO:0000256" key="1">
    <source>
        <dbReference type="ARBA" id="ARBA00004141"/>
    </source>
</evidence>
<reference evidence="14 15" key="1">
    <citation type="submission" date="2022-04" db="EMBL/GenBank/DDBJ databases">
        <title>Positive selection, recombination, and allopatry shape intraspecific diversity of widespread and dominant cyanobacteria.</title>
        <authorList>
            <person name="Wei J."/>
            <person name="Shu W."/>
            <person name="Hu C."/>
        </authorList>
    </citation>
    <scope>NUCLEOTIDE SEQUENCE [LARGE SCALE GENOMIC DNA]</scope>
    <source>
        <strain evidence="14 15">GB2-A4</strain>
    </source>
</reference>
<evidence type="ECO:0000256" key="4">
    <source>
        <dbReference type="ARBA" id="ARBA00022538"/>
    </source>
</evidence>
<dbReference type="PANTHER" id="PTHR31462:SF5">
    <property type="entry name" value="ENDOSOMAL_LYSOSOMAL PROTON CHANNEL TMEM175"/>
    <property type="match status" value="1"/>
</dbReference>
<keyword evidence="11" id="KW-0407">Ion channel</keyword>
<name>A0ABV0JEK5_9CYAN</name>
<comment type="subcellular location">
    <subcellularLocation>
        <location evidence="1">Membrane</location>
        <topology evidence="1">Multi-pass membrane protein</topology>
    </subcellularLocation>
</comment>
<evidence type="ECO:0000256" key="3">
    <source>
        <dbReference type="ARBA" id="ARBA00022448"/>
    </source>
</evidence>
<feature type="transmembrane region" description="Helical" evidence="13">
    <location>
        <begin position="114"/>
        <end position="136"/>
    </location>
</feature>
<dbReference type="InterPro" id="IPR010617">
    <property type="entry name" value="TMEM175-like"/>
</dbReference>
<dbReference type="EMBL" id="JAMPKM010000022">
    <property type="protein sequence ID" value="MEP0820196.1"/>
    <property type="molecule type" value="Genomic_DNA"/>
</dbReference>
<keyword evidence="9" id="KW-0406">Ion transport</keyword>
<keyword evidence="4" id="KW-0633">Potassium transport</keyword>
<sequence>MKSFMNLNRFEAFSDGIFAIAMTLLVIEIKVPDLSQATASTAIDALIHAGPHILSYITSFLVIGVLWLNHHALFHLLKRVDRIVLTINLILLMCIAFIPFPTALIGEYGKLQPIVMSYGLTLSFTGIVYNALWFYVVRQYLWDHPQANRRFICQASLWSIGYPIFYLIASLLSLSNTTLSTVLYILTPLFYLFPSVIDRQLGNLPDGVS</sequence>
<evidence type="ECO:0000256" key="11">
    <source>
        <dbReference type="ARBA" id="ARBA00023303"/>
    </source>
</evidence>
<keyword evidence="8 13" id="KW-1133">Transmembrane helix</keyword>
<dbReference type="Pfam" id="PF06736">
    <property type="entry name" value="TMEM175"/>
    <property type="match status" value="1"/>
</dbReference>
<comment type="catalytic activity">
    <reaction evidence="12">
        <text>K(+)(in) = K(+)(out)</text>
        <dbReference type="Rhea" id="RHEA:29463"/>
        <dbReference type="ChEBI" id="CHEBI:29103"/>
    </reaction>
</comment>
<evidence type="ECO:0000256" key="10">
    <source>
        <dbReference type="ARBA" id="ARBA00023136"/>
    </source>
</evidence>
<keyword evidence="5 13" id="KW-0812">Transmembrane</keyword>
<dbReference type="PANTHER" id="PTHR31462">
    <property type="entry name" value="ENDOSOMAL/LYSOSOMAL POTASSIUM CHANNEL TMEM175"/>
    <property type="match status" value="1"/>
</dbReference>
<evidence type="ECO:0000256" key="5">
    <source>
        <dbReference type="ARBA" id="ARBA00022692"/>
    </source>
</evidence>
<evidence type="ECO:0000256" key="6">
    <source>
        <dbReference type="ARBA" id="ARBA00022826"/>
    </source>
</evidence>
<accession>A0ABV0JEK5</accession>
<keyword evidence="3" id="KW-0813">Transport</keyword>
<keyword evidence="10 13" id="KW-0472">Membrane</keyword>
<comment type="similarity">
    <text evidence="2">Belongs to the TMEM175 family.</text>
</comment>
<dbReference type="Proteomes" id="UP001464891">
    <property type="component" value="Unassembled WGS sequence"/>
</dbReference>
<evidence type="ECO:0000256" key="8">
    <source>
        <dbReference type="ARBA" id="ARBA00022989"/>
    </source>
</evidence>
<feature type="transmembrane region" description="Helical" evidence="13">
    <location>
        <begin position="12"/>
        <end position="29"/>
    </location>
</feature>
<dbReference type="RefSeq" id="WP_190435357.1">
    <property type="nucleotide sequence ID" value="NZ_JAMPKM010000022.1"/>
</dbReference>
<evidence type="ECO:0000256" key="13">
    <source>
        <dbReference type="SAM" id="Phobius"/>
    </source>
</evidence>
<comment type="caution">
    <text evidence="14">The sequence shown here is derived from an EMBL/GenBank/DDBJ whole genome shotgun (WGS) entry which is preliminary data.</text>
</comment>
<keyword evidence="7" id="KW-0630">Potassium</keyword>
<evidence type="ECO:0000313" key="14">
    <source>
        <dbReference type="EMBL" id="MEP0820196.1"/>
    </source>
</evidence>
<feature type="transmembrane region" description="Helical" evidence="13">
    <location>
        <begin position="157"/>
        <end position="175"/>
    </location>
</feature>
<keyword evidence="15" id="KW-1185">Reference proteome</keyword>
<feature type="transmembrane region" description="Helical" evidence="13">
    <location>
        <begin position="80"/>
        <end position="102"/>
    </location>
</feature>
<evidence type="ECO:0000256" key="7">
    <source>
        <dbReference type="ARBA" id="ARBA00022958"/>
    </source>
</evidence>
<feature type="transmembrane region" description="Helical" evidence="13">
    <location>
        <begin position="49"/>
        <end position="68"/>
    </location>
</feature>
<organism evidence="14 15">
    <name type="scientific">Trichocoleus desertorum GB2-A4</name>
    <dbReference type="NCBI Taxonomy" id="2933944"/>
    <lineage>
        <taxon>Bacteria</taxon>
        <taxon>Bacillati</taxon>
        <taxon>Cyanobacteriota</taxon>
        <taxon>Cyanophyceae</taxon>
        <taxon>Leptolyngbyales</taxon>
        <taxon>Trichocoleusaceae</taxon>
        <taxon>Trichocoleus</taxon>
    </lineage>
</organism>
<proteinExistence type="inferred from homology"/>
<protein>
    <submittedName>
        <fullName evidence="14">TMEM175 family protein</fullName>
    </submittedName>
</protein>
<evidence type="ECO:0000256" key="2">
    <source>
        <dbReference type="ARBA" id="ARBA00006920"/>
    </source>
</evidence>